<dbReference type="Proteomes" id="UP000825002">
    <property type="component" value="Unassembled WGS sequence"/>
</dbReference>
<dbReference type="InterPro" id="IPR012677">
    <property type="entry name" value="Nucleotide-bd_a/b_plait_sf"/>
</dbReference>
<feature type="region of interest" description="Disordered" evidence="1">
    <location>
        <begin position="804"/>
        <end position="925"/>
    </location>
</feature>
<feature type="compositionally biased region" description="Polar residues" evidence="1">
    <location>
        <begin position="428"/>
        <end position="459"/>
    </location>
</feature>
<keyword evidence="4" id="KW-1185">Reference proteome</keyword>
<comment type="caution">
    <text evidence="3">The sequence shown here is derived from an EMBL/GenBank/DDBJ whole genome shotgun (WGS) entry which is preliminary data.</text>
</comment>
<feature type="compositionally biased region" description="Polar residues" evidence="1">
    <location>
        <begin position="691"/>
        <end position="704"/>
    </location>
</feature>
<dbReference type="Gene3D" id="3.30.70.330">
    <property type="match status" value="1"/>
</dbReference>
<feature type="region of interest" description="Disordered" evidence="1">
    <location>
        <begin position="582"/>
        <end position="614"/>
    </location>
</feature>
<feature type="domain" description="GW182 middle" evidence="2">
    <location>
        <begin position="417"/>
        <end position="571"/>
    </location>
</feature>
<evidence type="ECO:0000313" key="3">
    <source>
        <dbReference type="EMBL" id="KAG9508857.1"/>
    </source>
</evidence>
<dbReference type="SUPFAM" id="SSF54928">
    <property type="entry name" value="RNA-binding domain, RBD"/>
    <property type="match status" value="1"/>
</dbReference>
<feature type="region of interest" description="Disordered" evidence="1">
    <location>
        <begin position="1"/>
        <end position="79"/>
    </location>
</feature>
<dbReference type="EMBL" id="JAIFTH010000889">
    <property type="protein sequence ID" value="KAG9508857.1"/>
    <property type="molecule type" value="Genomic_DNA"/>
</dbReference>
<feature type="compositionally biased region" description="Low complexity" evidence="1">
    <location>
        <begin position="633"/>
        <end position="648"/>
    </location>
</feature>
<feature type="compositionally biased region" description="Polar residues" evidence="1">
    <location>
        <begin position="221"/>
        <end position="251"/>
    </location>
</feature>
<feature type="compositionally biased region" description="Polar residues" evidence="1">
    <location>
        <begin position="807"/>
        <end position="826"/>
    </location>
</feature>
<feature type="region of interest" description="Disordered" evidence="1">
    <location>
        <begin position="173"/>
        <end position="257"/>
    </location>
</feature>
<feature type="compositionally biased region" description="Low complexity" evidence="1">
    <location>
        <begin position="833"/>
        <end position="878"/>
    </location>
</feature>
<accession>A0ABQ7S644</accession>
<feature type="compositionally biased region" description="Low complexity" evidence="1">
    <location>
        <begin position="367"/>
        <end position="381"/>
    </location>
</feature>
<feature type="compositionally biased region" description="Polar residues" evidence="1">
    <location>
        <begin position="582"/>
        <end position="598"/>
    </location>
</feature>
<feature type="compositionally biased region" description="Polar residues" evidence="1">
    <location>
        <begin position="667"/>
        <end position="676"/>
    </location>
</feature>
<evidence type="ECO:0000256" key="1">
    <source>
        <dbReference type="SAM" id="MobiDB-lite"/>
    </source>
</evidence>
<dbReference type="Pfam" id="PF12938">
    <property type="entry name" value="M_domain"/>
    <property type="match status" value="1"/>
</dbReference>
<feature type="compositionally biased region" description="Low complexity" evidence="1">
    <location>
        <begin position="275"/>
        <end position="286"/>
    </location>
</feature>
<evidence type="ECO:0000313" key="4">
    <source>
        <dbReference type="Proteomes" id="UP000825002"/>
    </source>
</evidence>
<dbReference type="InterPro" id="IPR026805">
    <property type="entry name" value="GW182_M_dom"/>
</dbReference>
<feature type="compositionally biased region" description="Basic and acidic residues" evidence="1">
    <location>
        <begin position="306"/>
        <end position="321"/>
    </location>
</feature>
<dbReference type="InterPro" id="IPR035979">
    <property type="entry name" value="RBD_domain_sf"/>
</dbReference>
<dbReference type="PANTHER" id="PTHR13020:SF25">
    <property type="entry name" value="PROTEIN GAWKY"/>
    <property type="match status" value="1"/>
</dbReference>
<organism evidence="3 4">
    <name type="scientific">Fragariocoptes setiger</name>
    <dbReference type="NCBI Taxonomy" id="1670756"/>
    <lineage>
        <taxon>Eukaryota</taxon>
        <taxon>Metazoa</taxon>
        <taxon>Ecdysozoa</taxon>
        <taxon>Arthropoda</taxon>
        <taxon>Chelicerata</taxon>
        <taxon>Arachnida</taxon>
        <taxon>Acari</taxon>
        <taxon>Acariformes</taxon>
        <taxon>Trombidiformes</taxon>
        <taxon>Prostigmata</taxon>
        <taxon>Eupodina</taxon>
        <taxon>Eriophyoidea</taxon>
        <taxon>Phytoptidae</taxon>
        <taxon>Fragariocoptes</taxon>
    </lineage>
</organism>
<proteinExistence type="predicted"/>
<reference evidence="3 4" key="1">
    <citation type="submission" date="2020-10" db="EMBL/GenBank/DDBJ databases">
        <authorList>
            <person name="Klimov P.B."/>
            <person name="Dyachkov S.M."/>
            <person name="Chetverikov P.E."/>
        </authorList>
    </citation>
    <scope>NUCLEOTIDE SEQUENCE [LARGE SCALE GENOMIC DNA]</scope>
    <source>
        <strain evidence="3">BMOC 18-1129-001#AD2665</strain>
        <tissue evidence="3">Entire mites</tissue>
    </source>
</reference>
<feature type="compositionally biased region" description="Low complexity" evidence="1">
    <location>
        <begin position="765"/>
        <end position="778"/>
    </location>
</feature>
<dbReference type="InterPro" id="IPR052068">
    <property type="entry name" value="GW182_domain"/>
</dbReference>
<name>A0ABQ7S644_9ACAR</name>
<gene>
    <name evidence="3" type="primary">gw</name>
    <name evidence="3" type="ORF">GZH46_02638</name>
</gene>
<feature type="compositionally biased region" description="Low complexity" evidence="1">
    <location>
        <begin position="413"/>
        <end position="427"/>
    </location>
</feature>
<protein>
    <submittedName>
        <fullName evidence="3">Protein Gawky</fullName>
    </submittedName>
</protein>
<feature type="non-terminal residue" evidence="3">
    <location>
        <position position="1"/>
    </location>
</feature>
<sequence>CQPEQIEVEHENHHQQQQQQQNSATTKQERNLLEDLYSTKPWGQTAVRQDTPWQLNDPSPTPQASSGNGSSGSAKTIKQSSVNLQDPIVTQQVPFLQKSNNQSYNLAAQASTLSSTSVSGLPPGISQSNDAFRSNSIGSQSLPCTINDGFRNEMLGANQAACVSNLQNSWRSNQAAPRAGSGFGPPANRIQMNIGANPSLNNFARAPGPMAPKSEMVPRSSGWSYESNNELGWPSQSIDNSSQGKQPNAYNLGSDFDSGKPGYGSNAWTAANKSLPSVSSYNNSSSGGMTGTWSPVPSSGGMKSGSHWDGDGSDDPKRKDSELDDGTAIWGSSDGSKAGGVNWGDKISDMGEEDGANNDKDRNSANSQSQLQHHQQQQQQQAFRPHSSEYSSTSLLMSSATSSSNHPSRGHQQQRTQHQQQQQVMNQSLMSQNFDQSSALNNQSSGQPNRESSNNVPSTQQLKQMVQQIQLAVQAGHLNAQILNQPLAPMTLHLLYQLLQQIRILHNLQSNKSGNPPTMVTSQLAKTKQNIINLQNQITAQQAVYTKQNSQSHNLSSQAAPLANMSGASASAISNVVSQPKDNFRNSIEPQNVPNSMNDGAFRGGADLLSRNSSSSMDELQNSWRSLHIGSGFGSSSSANSRPPMSLSGGSAQNDFTRAPGPIASKPNVSMPRSSAWSYETDNGLRWPPQSEVSSGNQGKQSNAFDMVPEFEPGKPWRGSMLMKNVEDDPTITPGSIARSLMPHQQQRQDLIMGWSNNNSAAKQTSPTSNIPNSTNSTDQFCGLPLQNNPWAYSSSSAQAGSISFANSGTNNSTHDNSRNDSNSVAQHDMTLDKMGNMSGSSSSNNDLLNLGNKPQQSAFGWGSISSSSSGQDHMQSSDINNKARPGPPPGLGNGGSVKNNSSGISNGGVNDGVSNQDGNMSNVWGSNISAHNNWNNSQPNNNGSHWLLLRNITPQVDSNALKLLCRQHGPMQLFHLYLNFAIARYSTSEEAAKAQSTLNNCVINNTSIIADTPSDLEVQHYLQLGQNGQQVGNW</sequence>
<feature type="compositionally biased region" description="Polar residues" evidence="1">
    <location>
        <begin position="190"/>
        <end position="202"/>
    </location>
</feature>
<evidence type="ECO:0000259" key="2">
    <source>
        <dbReference type="Pfam" id="PF12938"/>
    </source>
</evidence>
<feature type="compositionally biased region" description="Polar residues" evidence="1">
    <location>
        <begin position="46"/>
        <end position="64"/>
    </location>
</feature>
<feature type="region of interest" description="Disordered" evidence="1">
    <location>
        <begin position="275"/>
        <end position="461"/>
    </location>
</feature>
<feature type="region of interest" description="Disordered" evidence="1">
    <location>
        <begin position="685"/>
        <end position="704"/>
    </location>
</feature>
<feature type="region of interest" description="Disordered" evidence="1">
    <location>
        <begin position="633"/>
        <end position="676"/>
    </location>
</feature>
<dbReference type="PANTHER" id="PTHR13020">
    <property type="entry name" value="TRINUCLEOTIDE REPEAT-CONTAINING GENE 6"/>
    <property type="match status" value="1"/>
</dbReference>
<feature type="compositionally biased region" description="Low complexity" evidence="1">
    <location>
        <begin position="388"/>
        <end position="404"/>
    </location>
</feature>
<feature type="region of interest" description="Disordered" evidence="1">
    <location>
        <begin position="758"/>
        <end position="782"/>
    </location>
</feature>